<name>A0A380TGZ3_9ZZZZ</name>
<reference evidence="2" key="1">
    <citation type="submission" date="2018-07" db="EMBL/GenBank/DDBJ databases">
        <authorList>
            <person name="Quirk P.G."/>
            <person name="Krulwich T.A."/>
        </authorList>
    </citation>
    <scope>NUCLEOTIDE SEQUENCE</scope>
</reference>
<dbReference type="InterPro" id="IPR038186">
    <property type="entry name" value="CHAD_dom_sf"/>
</dbReference>
<feature type="domain" description="CHAD" evidence="1">
    <location>
        <begin position="37"/>
        <end position="326"/>
    </location>
</feature>
<accession>A0A380TGZ3</accession>
<evidence type="ECO:0000259" key="1">
    <source>
        <dbReference type="PROSITE" id="PS51708"/>
    </source>
</evidence>
<proteinExistence type="predicted"/>
<dbReference type="EMBL" id="UIDG01000374">
    <property type="protein sequence ID" value="SUS07428.1"/>
    <property type="molecule type" value="Genomic_DNA"/>
</dbReference>
<sequence>MVLMHPAGVPEEVQVPAAGGESVRKFHKGNLPRLPRGVILEDALSRIVLACVEHLRANEECVATRAHIEGAHQMRVAIRRLRCCLALFGDLLPANQCQYLDGELRWLLKELAPARDWDVFLDETLPPVLRQFEGEARLDELRLQAQAKQDEGYTRAATALHAQRYTGLVMLLAAWADGRSWHDPFGPPAHPSLASKATDAVSQLLDQLLSAVLNCGADFADLNAEQRHLLRIEIKKLRYATEFFASLFPRRRLNPFLVTLKTLQDGLGVENDAAVARRLLLRLTKERNGRERTRLAYAAGLVVGWHAHTADSRQQHLDALWAKLTAYPPFWRRAEVSTAADSTAADSTTVDSTAAAVA</sequence>
<dbReference type="AlphaFoldDB" id="A0A380TGZ3"/>
<dbReference type="Pfam" id="PF05235">
    <property type="entry name" value="CHAD"/>
    <property type="match status" value="1"/>
</dbReference>
<dbReference type="SMART" id="SM00880">
    <property type="entry name" value="CHAD"/>
    <property type="match status" value="1"/>
</dbReference>
<organism evidence="2">
    <name type="scientific">metagenome</name>
    <dbReference type="NCBI Taxonomy" id="256318"/>
    <lineage>
        <taxon>unclassified sequences</taxon>
        <taxon>metagenomes</taxon>
    </lineage>
</organism>
<gene>
    <name evidence="2" type="ORF">DF3PB_4350001</name>
</gene>
<dbReference type="PANTHER" id="PTHR39339:SF1">
    <property type="entry name" value="CHAD DOMAIN-CONTAINING PROTEIN"/>
    <property type="match status" value="1"/>
</dbReference>
<dbReference type="PROSITE" id="PS51708">
    <property type="entry name" value="CHAD"/>
    <property type="match status" value="1"/>
</dbReference>
<evidence type="ECO:0000313" key="2">
    <source>
        <dbReference type="EMBL" id="SUS07428.1"/>
    </source>
</evidence>
<dbReference type="PANTHER" id="PTHR39339">
    <property type="entry name" value="SLR1444 PROTEIN"/>
    <property type="match status" value="1"/>
</dbReference>
<dbReference type="Gene3D" id="1.40.20.10">
    <property type="entry name" value="CHAD domain"/>
    <property type="match status" value="1"/>
</dbReference>
<protein>
    <recommendedName>
        <fullName evidence="1">CHAD domain-containing protein</fullName>
    </recommendedName>
</protein>
<dbReference type="InterPro" id="IPR007899">
    <property type="entry name" value="CHAD_dom"/>
</dbReference>